<evidence type="ECO:0000313" key="2">
    <source>
        <dbReference type="EMBL" id="EFN50848.1"/>
    </source>
</evidence>
<sequence>MSAEPAAAAAEAVEKELSFVNAKGERLMGRLLDTGSEDAVVLCHGYVANMGMCRFPLVAAQLAAAGISSFRFDHACAIYSKSERKGPFRMGNHEEECQDMRAAVDFVHSQGKRVVCLLGHSKGGTNSVMFASRHHDVPKIVNLAGRFKCREGTLQRFGADILERLAKEKAIPRKEQWGEWVMTEEDFMGRVGLDMEGMARSIPPTVCMLCLHGTADTTIPYQARGVERESELCASVVPNSRLILVEGADHNFTQKEAGQQMAAHVVDFVLS</sequence>
<dbReference type="PANTHER" id="PTHR42886">
    <property type="entry name" value="RE40534P-RELATED"/>
    <property type="match status" value="1"/>
</dbReference>
<evidence type="ECO:0000313" key="3">
    <source>
        <dbReference type="Proteomes" id="UP000008141"/>
    </source>
</evidence>
<gene>
    <name evidence="2" type="ORF">CHLNCDRAFT_141757</name>
</gene>
<dbReference type="InterPro" id="IPR029058">
    <property type="entry name" value="AB_hydrolase_fold"/>
</dbReference>
<proteinExistence type="predicted"/>
<protein>
    <recommendedName>
        <fullName evidence="1">Serine aminopeptidase S33 domain-containing protein</fullName>
    </recommendedName>
</protein>
<accession>E1ZTJ0</accession>
<dbReference type="GeneID" id="17350245"/>
<dbReference type="SUPFAM" id="SSF53474">
    <property type="entry name" value="alpha/beta-Hydrolases"/>
    <property type="match status" value="1"/>
</dbReference>
<evidence type="ECO:0000259" key="1">
    <source>
        <dbReference type="Pfam" id="PF12146"/>
    </source>
</evidence>
<dbReference type="OrthoDB" id="9988524at2759"/>
<dbReference type="Pfam" id="PF12146">
    <property type="entry name" value="Hydrolase_4"/>
    <property type="match status" value="1"/>
</dbReference>
<reference evidence="2 3" key="1">
    <citation type="journal article" date="2010" name="Plant Cell">
        <title>The Chlorella variabilis NC64A genome reveals adaptation to photosymbiosis, coevolution with viruses, and cryptic sex.</title>
        <authorList>
            <person name="Blanc G."/>
            <person name="Duncan G."/>
            <person name="Agarkova I."/>
            <person name="Borodovsky M."/>
            <person name="Gurnon J."/>
            <person name="Kuo A."/>
            <person name="Lindquist E."/>
            <person name="Lucas S."/>
            <person name="Pangilinan J."/>
            <person name="Polle J."/>
            <person name="Salamov A."/>
            <person name="Terry A."/>
            <person name="Yamada T."/>
            <person name="Dunigan D.D."/>
            <person name="Grigoriev I.V."/>
            <person name="Claverie J.M."/>
            <person name="Van Etten J.L."/>
        </authorList>
    </citation>
    <scope>NUCLEOTIDE SEQUENCE [LARGE SCALE GENOMIC DNA]</scope>
    <source>
        <strain evidence="2 3">NC64A</strain>
    </source>
</reference>
<dbReference type="AlphaFoldDB" id="E1ZTJ0"/>
<dbReference type="InterPro" id="IPR022742">
    <property type="entry name" value="Hydrolase_4"/>
</dbReference>
<dbReference type="EMBL" id="GL433872">
    <property type="protein sequence ID" value="EFN50848.1"/>
    <property type="molecule type" value="Genomic_DNA"/>
</dbReference>
<dbReference type="STRING" id="554065.E1ZTJ0"/>
<organism evidence="3">
    <name type="scientific">Chlorella variabilis</name>
    <name type="common">Green alga</name>
    <dbReference type="NCBI Taxonomy" id="554065"/>
    <lineage>
        <taxon>Eukaryota</taxon>
        <taxon>Viridiplantae</taxon>
        <taxon>Chlorophyta</taxon>
        <taxon>core chlorophytes</taxon>
        <taxon>Trebouxiophyceae</taxon>
        <taxon>Chlorellales</taxon>
        <taxon>Chlorellaceae</taxon>
        <taxon>Chlorella clade</taxon>
        <taxon>Chlorella</taxon>
    </lineage>
</organism>
<dbReference type="FunCoup" id="E1ZTJ0">
    <property type="interactions" value="458"/>
</dbReference>
<dbReference type="InParanoid" id="E1ZTJ0"/>
<name>E1ZTJ0_CHLVA</name>
<dbReference type="Gene3D" id="3.40.50.1820">
    <property type="entry name" value="alpha/beta hydrolase"/>
    <property type="match status" value="1"/>
</dbReference>
<dbReference type="PANTHER" id="PTHR42886:SF53">
    <property type="entry name" value="ALPHA_BETA-HYDROLASES SUPERFAMILY PROTEIN"/>
    <property type="match status" value="1"/>
</dbReference>
<dbReference type="OMA" id="WAPAGNM"/>
<feature type="domain" description="Serine aminopeptidase S33" evidence="1">
    <location>
        <begin position="38"/>
        <end position="172"/>
    </location>
</feature>
<dbReference type="eggNOG" id="KOG4667">
    <property type="taxonomic scope" value="Eukaryota"/>
</dbReference>
<dbReference type="RefSeq" id="XP_005842950.1">
    <property type="nucleotide sequence ID" value="XM_005842888.1"/>
</dbReference>
<keyword evidence="3" id="KW-1185">Reference proteome</keyword>
<dbReference type="KEGG" id="cvr:CHLNCDRAFT_141757"/>
<dbReference type="Proteomes" id="UP000008141">
    <property type="component" value="Unassembled WGS sequence"/>
</dbReference>